<comment type="caution">
    <text evidence="2">The sequence shown here is derived from an EMBL/GenBank/DDBJ whole genome shotgun (WGS) entry which is preliminary data.</text>
</comment>
<dbReference type="EMBL" id="LNIX01000017">
    <property type="protein sequence ID" value="OXA45712.1"/>
    <property type="molecule type" value="Genomic_DNA"/>
</dbReference>
<feature type="compositionally biased region" description="Basic and acidic residues" evidence="1">
    <location>
        <begin position="226"/>
        <end position="240"/>
    </location>
</feature>
<proteinExistence type="predicted"/>
<keyword evidence="3" id="KW-1185">Reference proteome</keyword>
<sequence length="256" mass="28067">MDGWMDERHAAPMDAMSLQIKCGSQKNVVPHNIHQIMHSLCLSRAGFMQSHETRERKSADDQDLPTAFSVRQPANTIANRTSTMQPPNFCFLHTAAAATPKLQRAALLCKAEYQIDPTKREPYVMNAIHLFFICLATLPYLLSAPPSHSMTNSSLVNISADPSNTHRVKANRIRSVAAEGTGGQCPQASAANGPQDNVVESFLSCSGGGSLRDNLPTDIRCRLHREETGAEQHQIREKRGLPAADNALYSTSLHPK</sequence>
<dbReference type="AlphaFoldDB" id="A0A226DJJ9"/>
<dbReference type="Proteomes" id="UP000198287">
    <property type="component" value="Unassembled WGS sequence"/>
</dbReference>
<evidence type="ECO:0000256" key="1">
    <source>
        <dbReference type="SAM" id="MobiDB-lite"/>
    </source>
</evidence>
<feature type="region of interest" description="Disordered" evidence="1">
    <location>
        <begin position="226"/>
        <end position="256"/>
    </location>
</feature>
<accession>A0A226DJJ9</accession>
<reference evidence="2 3" key="1">
    <citation type="submission" date="2015-12" db="EMBL/GenBank/DDBJ databases">
        <title>The genome of Folsomia candida.</title>
        <authorList>
            <person name="Faddeeva A."/>
            <person name="Derks M.F."/>
            <person name="Anvar Y."/>
            <person name="Smit S."/>
            <person name="Van Straalen N."/>
            <person name="Roelofs D."/>
        </authorList>
    </citation>
    <scope>NUCLEOTIDE SEQUENCE [LARGE SCALE GENOMIC DNA]</scope>
    <source>
        <strain evidence="2 3">VU population</strain>
        <tissue evidence="2">Whole body</tissue>
    </source>
</reference>
<name>A0A226DJJ9_FOLCA</name>
<protein>
    <submittedName>
        <fullName evidence="2">Uncharacterized protein</fullName>
    </submittedName>
</protein>
<evidence type="ECO:0000313" key="3">
    <source>
        <dbReference type="Proteomes" id="UP000198287"/>
    </source>
</evidence>
<organism evidence="2 3">
    <name type="scientific">Folsomia candida</name>
    <name type="common">Springtail</name>
    <dbReference type="NCBI Taxonomy" id="158441"/>
    <lineage>
        <taxon>Eukaryota</taxon>
        <taxon>Metazoa</taxon>
        <taxon>Ecdysozoa</taxon>
        <taxon>Arthropoda</taxon>
        <taxon>Hexapoda</taxon>
        <taxon>Collembola</taxon>
        <taxon>Entomobryomorpha</taxon>
        <taxon>Isotomoidea</taxon>
        <taxon>Isotomidae</taxon>
        <taxon>Proisotominae</taxon>
        <taxon>Folsomia</taxon>
    </lineage>
</organism>
<evidence type="ECO:0000313" key="2">
    <source>
        <dbReference type="EMBL" id="OXA45712.1"/>
    </source>
</evidence>
<gene>
    <name evidence="2" type="ORF">Fcan01_19664</name>
</gene>